<gene>
    <name evidence="12" type="ORF">H206_01183</name>
</gene>
<comment type="caution">
    <text evidence="12">The sequence shown here is derived from an EMBL/GenBank/DDBJ whole genome shotgun (WGS) entry which is preliminary data.</text>
</comment>
<evidence type="ECO:0000256" key="7">
    <source>
        <dbReference type="ARBA" id="ARBA00023235"/>
    </source>
</evidence>
<reference evidence="12 13" key="1">
    <citation type="submission" date="2017-01" db="EMBL/GenBank/DDBJ databases">
        <title>The cable genome- insights into the physiology and evolution of filamentous bacteria capable of sulfide oxidation via long distance electron transfer.</title>
        <authorList>
            <person name="Schreiber L."/>
            <person name="Bjerg J.T."/>
            <person name="Boggild A."/>
            <person name="Van De Vossenberg J."/>
            <person name="Meysman F."/>
            <person name="Nielsen L.P."/>
            <person name="Schramm A."/>
            <person name="Kjeldsen K.U."/>
        </authorList>
    </citation>
    <scope>NUCLEOTIDE SEQUENCE [LARGE SCALE GENOMIC DNA]</scope>
    <source>
        <strain evidence="12">MCF</strain>
    </source>
</reference>
<evidence type="ECO:0000256" key="9">
    <source>
        <dbReference type="PROSITE-ProRule" id="PRU00277"/>
    </source>
</evidence>
<evidence type="ECO:0000256" key="10">
    <source>
        <dbReference type="RuleBase" id="RU003915"/>
    </source>
</evidence>
<evidence type="ECO:0000256" key="6">
    <source>
        <dbReference type="ARBA" id="ARBA00023186"/>
    </source>
</evidence>
<dbReference type="Pfam" id="PF00254">
    <property type="entry name" value="FKBP_C"/>
    <property type="match status" value="1"/>
</dbReference>
<evidence type="ECO:0000256" key="5">
    <source>
        <dbReference type="ARBA" id="ARBA00023110"/>
    </source>
</evidence>
<comment type="subcellular location">
    <subcellularLocation>
        <location evidence="2">Cytoplasm</location>
    </subcellularLocation>
</comment>
<proteinExistence type="inferred from homology"/>
<comment type="catalytic activity">
    <reaction evidence="1 9 10">
        <text>[protein]-peptidylproline (omega=180) = [protein]-peptidylproline (omega=0)</text>
        <dbReference type="Rhea" id="RHEA:16237"/>
        <dbReference type="Rhea" id="RHEA-COMP:10747"/>
        <dbReference type="Rhea" id="RHEA-COMP:10748"/>
        <dbReference type="ChEBI" id="CHEBI:83833"/>
        <dbReference type="ChEBI" id="CHEBI:83834"/>
        <dbReference type="EC" id="5.2.1.8"/>
    </reaction>
</comment>
<keyword evidence="7 9" id="KW-0413">Isomerase</keyword>
<evidence type="ECO:0000313" key="13">
    <source>
        <dbReference type="Proteomes" id="UP000287853"/>
    </source>
</evidence>
<keyword evidence="5 9" id="KW-0697">Rotamase</keyword>
<comment type="similarity">
    <text evidence="3 10">Belongs to the FKBP-type PPIase family.</text>
</comment>
<dbReference type="AlphaFoldDB" id="A0A3S3QE15"/>
<dbReference type="EC" id="5.2.1.8" evidence="10"/>
<dbReference type="GO" id="GO:0042026">
    <property type="term" value="P:protein refolding"/>
    <property type="evidence" value="ECO:0007669"/>
    <property type="project" value="UniProtKB-ARBA"/>
</dbReference>
<dbReference type="PANTHER" id="PTHR47861">
    <property type="entry name" value="FKBP-TYPE PEPTIDYL-PROLYL CIS-TRANS ISOMERASE SLYD"/>
    <property type="match status" value="1"/>
</dbReference>
<dbReference type="SUPFAM" id="SSF54534">
    <property type="entry name" value="FKBP-like"/>
    <property type="match status" value="1"/>
</dbReference>
<keyword evidence="4" id="KW-0963">Cytoplasm</keyword>
<protein>
    <recommendedName>
        <fullName evidence="10">Peptidyl-prolyl cis-trans isomerase</fullName>
        <ecNumber evidence="10">5.2.1.8</ecNumber>
    </recommendedName>
</protein>
<dbReference type="InterPro" id="IPR001179">
    <property type="entry name" value="PPIase_FKBP_dom"/>
</dbReference>
<name>A0A3S3QE15_9BACT</name>
<dbReference type="GO" id="GO:0005737">
    <property type="term" value="C:cytoplasm"/>
    <property type="evidence" value="ECO:0007669"/>
    <property type="project" value="UniProtKB-SubCell"/>
</dbReference>
<keyword evidence="6" id="KW-0143">Chaperone</keyword>
<dbReference type="PROSITE" id="PS50059">
    <property type="entry name" value="FKBP_PPIASE"/>
    <property type="match status" value="1"/>
</dbReference>
<sequence length="140" mass="15065">MKIAEGITVIIDYTLSLKNGDVIETTKDDEPVTYVQGTGEIIDGLEQAVAGLEKGTKKDIILPVDQAFGAHDPEALLEIPKTDLPPDSLVPETILHASGPKGQTINGKVLEVKENTVLIDFNHPLAGQEIYCAVHIIDVQ</sequence>
<dbReference type="InterPro" id="IPR046357">
    <property type="entry name" value="PPIase_dom_sf"/>
</dbReference>
<evidence type="ECO:0000259" key="11">
    <source>
        <dbReference type="PROSITE" id="PS50059"/>
    </source>
</evidence>
<keyword evidence="13" id="KW-1185">Reference proteome</keyword>
<evidence type="ECO:0000256" key="4">
    <source>
        <dbReference type="ARBA" id="ARBA00022490"/>
    </source>
</evidence>
<evidence type="ECO:0000256" key="2">
    <source>
        <dbReference type="ARBA" id="ARBA00004496"/>
    </source>
</evidence>
<evidence type="ECO:0000256" key="3">
    <source>
        <dbReference type="ARBA" id="ARBA00006577"/>
    </source>
</evidence>
<feature type="domain" description="PPIase FKBP-type" evidence="11">
    <location>
        <begin position="6"/>
        <end position="88"/>
    </location>
</feature>
<dbReference type="Proteomes" id="UP000287853">
    <property type="component" value="Unassembled WGS sequence"/>
</dbReference>
<dbReference type="PANTHER" id="PTHR47861:SF3">
    <property type="entry name" value="FKBP-TYPE PEPTIDYL-PROLYL CIS-TRANS ISOMERASE SLYD"/>
    <property type="match status" value="1"/>
</dbReference>
<evidence type="ECO:0000256" key="8">
    <source>
        <dbReference type="ARBA" id="ARBA00037071"/>
    </source>
</evidence>
<evidence type="ECO:0000256" key="1">
    <source>
        <dbReference type="ARBA" id="ARBA00000971"/>
    </source>
</evidence>
<evidence type="ECO:0000313" key="12">
    <source>
        <dbReference type="EMBL" id="RWX45008.1"/>
    </source>
</evidence>
<dbReference type="GO" id="GO:0003755">
    <property type="term" value="F:peptidyl-prolyl cis-trans isomerase activity"/>
    <property type="evidence" value="ECO:0007669"/>
    <property type="project" value="UniProtKB-UniRule"/>
</dbReference>
<dbReference type="EMBL" id="MTKO01000084">
    <property type="protein sequence ID" value="RWX45008.1"/>
    <property type="molecule type" value="Genomic_DNA"/>
</dbReference>
<dbReference type="Gene3D" id="3.10.50.40">
    <property type="match status" value="1"/>
</dbReference>
<organism evidence="12 13">
    <name type="scientific">Candidatus Electrothrix aarhusensis</name>
    <dbReference type="NCBI Taxonomy" id="1859131"/>
    <lineage>
        <taxon>Bacteria</taxon>
        <taxon>Pseudomonadati</taxon>
        <taxon>Thermodesulfobacteriota</taxon>
        <taxon>Desulfobulbia</taxon>
        <taxon>Desulfobulbales</taxon>
        <taxon>Desulfobulbaceae</taxon>
        <taxon>Candidatus Electrothrix</taxon>
    </lineage>
</organism>
<accession>A0A3S3QE15</accession>
<comment type="function">
    <text evidence="8">Also involved in hydrogenase metallocenter assembly, probably by participating in the nickel insertion step. This function in hydrogenase biosynthesis requires chaperone activity and the presence of the metal-binding domain, but not PPIase activity.</text>
</comment>